<reference evidence="1 2" key="1">
    <citation type="submission" date="2024-06" db="EMBL/GenBank/DDBJ databases">
        <title>Genomic Encyclopedia of Type Strains, Phase IV (KMG-IV): sequencing the most valuable type-strain genomes for metagenomic binning, comparative biology and taxonomic classification.</title>
        <authorList>
            <person name="Goeker M."/>
        </authorList>
    </citation>
    <scope>NUCLEOTIDE SEQUENCE [LARGE SCALE GENOMIC DNA]</scope>
    <source>
        <strain evidence="1 2">DSM 27865</strain>
    </source>
</reference>
<name>A0ABV2MVX3_9HYPH</name>
<protein>
    <submittedName>
        <fullName evidence="1">Uncharacterized protein</fullName>
    </submittedName>
</protein>
<evidence type="ECO:0000313" key="2">
    <source>
        <dbReference type="Proteomes" id="UP001549076"/>
    </source>
</evidence>
<organism evidence="1 2">
    <name type="scientific">Aquamicrobium terrae</name>
    <dbReference type="NCBI Taxonomy" id="1324945"/>
    <lineage>
        <taxon>Bacteria</taxon>
        <taxon>Pseudomonadati</taxon>
        <taxon>Pseudomonadota</taxon>
        <taxon>Alphaproteobacteria</taxon>
        <taxon>Hyphomicrobiales</taxon>
        <taxon>Phyllobacteriaceae</taxon>
        <taxon>Aquamicrobium</taxon>
    </lineage>
</organism>
<dbReference type="EMBL" id="JBEPML010000003">
    <property type="protein sequence ID" value="MET3790931.1"/>
    <property type="molecule type" value="Genomic_DNA"/>
</dbReference>
<comment type="caution">
    <text evidence="1">The sequence shown here is derived from an EMBL/GenBank/DDBJ whole genome shotgun (WGS) entry which is preliminary data.</text>
</comment>
<sequence length="65" mass="7305">MRDDASAGRRRAAMRSIHQRNKPAAFALLPQDDRQKWEIARLSCQYPGIAAAVPGRCCSDSDYVR</sequence>
<dbReference type="Proteomes" id="UP001549076">
    <property type="component" value="Unassembled WGS sequence"/>
</dbReference>
<proteinExistence type="predicted"/>
<keyword evidence="2" id="KW-1185">Reference proteome</keyword>
<dbReference type="RefSeq" id="WP_354193178.1">
    <property type="nucleotide sequence ID" value="NZ_JBEPML010000003.1"/>
</dbReference>
<evidence type="ECO:0000313" key="1">
    <source>
        <dbReference type="EMBL" id="MET3790931.1"/>
    </source>
</evidence>
<gene>
    <name evidence="1" type="ORF">ABID37_001134</name>
</gene>
<accession>A0ABV2MVX3</accession>